<evidence type="ECO:0000313" key="6">
    <source>
        <dbReference type="EMBL" id="KAF1927097.1"/>
    </source>
</evidence>
<gene>
    <name evidence="6" type="ORF">M421DRAFT_6300</name>
</gene>
<dbReference type="OrthoDB" id="3794676at2759"/>
<dbReference type="PROSITE" id="PS50089">
    <property type="entry name" value="ZF_RING_2"/>
    <property type="match status" value="1"/>
</dbReference>
<dbReference type="GO" id="GO:0061630">
    <property type="term" value="F:ubiquitin protein ligase activity"/>
    <property type="evidence" value="ECO:0007669"/>
    <property type="project" value="TreeGrafter"/>
</dbReference>
<evidence type="ECO:0000256" key="2">
    <source>
        <dbReference type="ARBA" id="ARBA00022771"/>
    </source>
</evidence>
<dbReference type="Pfam" id="PF13639">
    <property type="entry name" value="zf-RING_2"/>
    <property type="match status" value="1"/>
</dbReference>
<evidence type="ECO:0000256" key="1">
    <source>
        <dbReference type="ARBA" id="ARBA00022723"/>
    </source>
</evidence>
<accession>A0A6A5RNJ8</accession>
<evidence type="ECO:0000313" key="7">
    <source>
        <dbReference type="Proteomes" id="UP000800082"/>
    </source>
</evidence>
<dbReference type="Proteomes" id="UP000800082">
    <property type="component" value="Unassembled WGS sequence"/>
</dbReference>
<sequence>MALETICPSIYSEWLEIQEPWHFREIDECCPICAEDNIEAVVKTICGHFFHTKCLRSWHRSQQEQFFKPEYPCPMCRTVLAVKEDGQVDRQELDDAIYDALELFRDEHVEWETRRAAHLSHGFTAALKKPFQGWSRELLRARNNDDDDYNFASGMRRGAHLYREPEKDDA</sequence>
<protein>
    <recommendedName>
        <fullName evidence="5">RING-type domain-containing protein</fullName>
    </recommendedName>
</protein>
<dbReference type="GeneID" id="54353695"/>
<proteinExistence type="predicted"/>
<dbReference type="InterPro" id="IPR050731">
    <property type="entry name" value="HRD1_E3_ubiq-ligases"/>
</dbReference>
<feature type="domain" description="RING-type" evidence="5">
    <location>
        <begin position="30"/>
        <end position="77"/>
    </location>
</feature>
<keyword evidence="7" id="KW-1185">Reference proteome</keyword>
<dbReference type="RefSeq" id="XP_033447349.1">
    <property type="nucleotide sequence ID" value="XM_033596028.1"/>
</dbReference>
<dbReference type="EMBL" id="ML978973">
    <property type="protein sequence ID" value="KAF1927097.1"/>
    <property type="molecule type" value="Genomic_DNA"/>
</dbReference>
<keyword evidence="2 4" id="KW-0863">Zinc-finger</keyword>
<dbReference type="PANTHER" id="PTHR22763">
    <property type="entry name" value="RING ZINC FINGER PROTEIN"/>
    <property type="match status" value="1"/>
</dbReference>
<organism evidence="6 7">
    <name type="scientific">Didymella exigua CBS 183.55</name>
    <dbReference type="NCBI Taxonomy" id="1150837"/>
    <lineage>
        <taxon>Eukaryota</taxon>
        <taxon>Fungi</taxon>
        <taxon>Dikarya</taxon>
        <taxon>Ascomycota</taxon>
        <taxon>Pezizomycotina</taxon>
        <taxon>Dothideomycetes</taxon>
        <taxon>Pleosporomycetidae</taxon>
        <taxon>Pleosporales</taxon>
        <taxon>Pleosporineae</taxon>
        <taxon>Didymellaceae</taxon>
        <taxon>Didymella</taxon>
    </lineage>
</organism>
<dbReference type="GO" id="GO:0012505">
    <property type="term" value="C:endomembrane system"/>
    <property type="evidence" value="ECO:0007669"/>
    <property type="project" value="TreeGrafter"/>
</dbReference>
<evidence type="ECO:0000256" key="4">
    <source>
        <dbReference type="PROSITE-ProRule" id="PRU00175"/>
    </source>
</evidence>
<dbReference type="GO" id="GO:0043161">
    <property type="term" value="P:proteasome-mediated ubiquitin-dependent protein catabolic process"/>
    <property type="evidence" value="ECO:0007669"/>
    <property type="project" value="TreeGrafter"/>
</dbReference>
<keyword evidence="1" id="KW-0479">Metal-binding</keyword>
<name>A0A6A5RNJ8_9PLEO</name>
<reference evidence="6" key="1">
    <citation type="journal article" date="2020" name="Stud. Mycol.">
        <title>101 Dothideomycetes genomes: a test case for predicting lifestyles and emergence of pathogens.</title>
        <authorList>
            <person name="Haridas S."/>
            <person name="Albert R."/>
            <person name="Binder M."/>
            <person name="Bloem J."/>
            <person name="Labutti K."/>
            <person name="Salamov A."/>
            <person name="Andreopoulos B."/>
            <person name="Baker S."/>
            <person name="Barry K."/>
            <person name="Bills G."/>
            <person name="Bluhm B."/>
            <person name="Cannon C."/>
            <person name="Castanera R."/>
            <person name="Culley D."/>
            <person name="Daum C."/>
            <person name="Ezra D."/>
            <person name="Gonzalez J."/>
            <person name="Henrissat B."/>
            <person name="Kuo A."/>
            <person name="Liang C."/>
            <person name="Lipzen A."/>
            <person name="Lutzoni F."/>
            <person name="Magnuson J."/>
            <person name="Mondo S."/>
            <person name="Nolan M."/>
            <person name="Ohm R."/>
            <person name="Pangilinan J."/>
            <person name="Park H.-J."/>
            <person name="Ramirez L."/>
            <person name="Alfaro M."/>
            <person name="Sun H."/>
            <person name="Tritt A."/>
            <person name="Yoshinaga Y."/>
            <person name="Zwiers L.-H."/>
            <person name="Turgeon B."/>
            <person name="Goodwin S."/>
            <person name="Spatafora J."/>
            <person name="Crous P."/>
            <person name="Grigoriev I."/>
        </authorList>
    </citation>
    <scope>NUCLEOTIDE SEQUENCE</scope>
    <source>
        <strain evidence="6">CBS 183.55</strain>
    </source>
</reference>
<keyword evidence="3" id="KW-0862">Zinc</keyword>
<dbReference type="InterPro" id="IPR001841">
    <property type="entry name" value="Znf_RING"/>
</dbReference>
<dbReference type="GO" id="GO:0008270">
    <property type="term" value="F:zinc ion binding"/>
    <property type="evidence" value="ECO:0007669"/>
    <property type="project" value="UniProtKB-KW"/>
</dbReference>
<evidence type="ECO:0000259" key="5">
    <source>
        <dbReference type="PROSITE" id="PS50089"/>
    </source>
</evidence>
<dbReference type="AlphaFoldDB" id="A0A6A5RNJ8"/>
<evidence type="ECO:0000256" key="3">
    <source>
        <dbReference type="ARBA" id="ARBA00022833"/>
    </source>
</evidence>
<dbReference type="SMART" id="SM00184">
    <property type="entry name" value="RING"/>
    <property type="match status" value="1"/>
</dbReference>
<dbReference type="Gene3D" id="3.30.40.10">
    <property type="entry name" value="Zinc/RING finger domain, C3HC4 (zinc finger)"/>
    <property type="match status" value="1"/>
</dbReference>
<dbReference type="SUPFAM" id="SSF57850">
    <property type="entry name" value="RING/U-box"/>
    <property type="match status" value="1"/>
</dbReference>
<dbReference type="InterPro" id="IPR013083">
    <property type="entry name" value="Znf_RING/FYVE/PHD"/>
</dbReference>